<proteinExistence type="inferred from homology"/>
<dbReference type="InterPro" id="IPR012749">
    <property type="entry name" value="WecE-like"/>
</dbReference>
<dbReference type="PANTHER" id="PTHR30244">
    <property type="entry name" value="TRANSAMINASE"/>
    <property type="match status" value="1"/>
</dbReference>
<dbReference type="InterPro" id="IPR015422">
    <property type="entry name" value="PyrdxlP-dep_Trfase_small"/>
</dbReference>
<dbReference type="InterPro" id="IPR000653">
    <property type="entry name" value="DegT/StrS_aminotransferase"/>
</dbReference>
<reference evidence="3" key="2">
    <citation type="submission" date="2023-01" db="EMBL/GenBank/DDBJ databases">
        <title>Draft genome sequence of Algimonas ampicilliniresistens strain NBRC 108219.</title>
        <authorList>
            <person name="Sun Q."/>
            <person name="Mori K."/>
        </authorList>
    </citation>
    <scope>NUCLEOTIDE SEQUENCE</scope>
    <source>
        <strain evidence="3">NBRC 108219</strain>
    </source>
</reference>
<dbReference type="Pfam" id="PF01041">
    <property type="entry name" value="DegT_DnrJ_EryC1"/>
    <property type="match status" value="1"/>
</dbReference>
<dbReference type="PANTHER" id="PTHR30244:SF34">
    <property type="entry name" value="DTDP-4-AMINO-4,6-DIDEOXYGALACTOSE TRANSAMINASE"/>
    <property type="match status" value="1"/>
</dbReference>
<accession>A0ABQ5VBT3</accession>
<name>A0ABQ5VBT3_9PROT</name>
<dbReference type="InterPro" id="IPR015424">
    <property type="entry name" value="PyrdxlP-dep_Trfase"/>
</dbReference>
<reference evidence="3" key="1">
    <citation type="journal article" date="2014" name="Int. J. Syst. Evol. Microbiol.">
        <title>Complete genome of a new Firmicutes species belonging to the dominant human colonic microbiota ('Ruminococcus bicirculans') reveals two chromosomes and a selective capacity to utilize plant glucans.</title>
        <authorList>
            <consortium name="NISC Comparative Sequencing Program"/>
            <person name="Wegmann U."/>
            <person name="Louis P."/>
            <person name="Goesmann A."/>
            <person name="Henrissat B."/>
            <person name="Duncan S.H."/>
            <person name="Flint H.J."/>
        </authorList>
    </citation>
    <scope>NUCLEOTIDE SEQUENCE</scope>
    <source>
        <strain evidence="3">NBRC 108219</strain>
    </source>
</reference>
<dbReference type="Gene3D" id="3.90.1150.10">
    <property type="entry name" value="Aspartate Aminotransferase, domain 1"/>
    <property type="match status" value="1"/>
</dbReference>
<organism evidence="3 4">
    <name type="scientific">Algimonas ampicilliniresistens</name>
    <dbReference type="NCBI Taxonomy" id="1298735"/>
    <lineage>
        <taxon>Bacteria</taxon>
        <taxon>Pseudomonadati</taxon>
        <taxon>Pseudomonadota</taxon>
        <taxon>Alphaproteobacteria</taxon>
        <taxon>Maricaulales</taxon>
        <taxon>Robiginitomaculaceae</taxon>
        <taxon>Algimonas</taxon>
    </lineage>
</organism>
<keyword evidence="4" id="KW-1185">Reference proteome</keyword>
<dbReference type="Proteomes" id="UP001161391">
    <property type="component" value="Unassembled WGS sequence"/>
</dbReference>
<dbReference type="PIRSF" id="PIRSF000390">
    <property type="entry name" value="PLP_StrS"/>
    <property type="match status" value="1"/>
</dbReference>
<sequence length="334" mass="36759">MGTARALLTHSCSGALEMVGILLDLGAGDEVIMPSYTFVSTANSVALRGATPVFCDIRVDTLNIDETKIEALITARTRAICVVHYAGVSCEMDTILAIADRHDLIVIEDSAQGYLATYKGRPLGTMGQFGTISFHATKNISCGQGGALLMNDPDYIERAQMVLEKGTNQRDFERGSIDHYTWCNTGSSFLLGELAAACLKVQLQRAAALTTDRIAKWKYYHQSLKALSETGRIRRPVVPPQCVHNGHIYHVLIDLTHKRDQVLSALNAKGIEASFHFVPLHTSPFGKQVGQTRSRMNVTTDVAARIIRLPMHHDLSLQQIEYISETLTNIVESY</sequence>
<dbReference type="SUPFAM" id="SSF53383">
    <property type="entry name" value="PLP-dependent transferases"/>
    <property type="match status" value="1"/>
</dbReference>
<gene>
    <name evidence="3" type="ORF">GCM10007853_21370</name>
</gene>
<dbReference type="EMBL" id="BSNK01000002">
    <property type="protein sequence ID" value="GLQ24263.1"/>
    <property type="molecule type" value="Genomic_DNA"/>
</dbReference>
<evidence type="ECO:0000256" key="1">
    <source>
        <dbReference type="ARBA" id="ARBA00037999"/>
    </source>
</evidence>
<evidence type="ECO:0000313" key="3">
    <source>
        <dbReference type="EMBL" id="GLQ24263.1"/>
    </source>
</evidence>
<protein>
    <submittedName>
        <fullName evidence="3">dTDP-4-amino-4,6-dideoxy-D-glucose transaminase</fullName>
    </submittedName>
</protein>
<dbReference type="CDD" id="cd00616">
    <property type="entry name" value="AHBA_syn"/>
    <property type="match status" value="1"/>
</dbReference>
<dbReference type="NCBIfam" id="TIGR02379">
    <property type="entry name" value="ECA_wecE"/>
    <property type="match status" value="1"/>
</dbReference>
<keyword evidence="2" id="KW-0663">Pyridoxal phosphate</keyword>
<comment type="similarity">
    <text evidence="1 2">Belongs to the DegT/DnrJ/EryC1 family.</text>
</comment>
<dbReference type="NCBIfam" id="NF008687">
    <property type="entry name" value="PRK11706.1"/>
    <property type="match status" value="1"/>
</dbReference>
<evidence type="ECO:0000313" key="4">
    <source>
        <dbReference type="Proteomes" id="UP001161391"/>
    </source>
</evidence>
<dbReference type="Gene3D" id="3.40.640.10">
    <property type="entry name" value="Type I PLP-dependent aspartate aminotransferase-like (Major domain)"/>
    <property type="match status" value="1"/>
</dbReference>
<comment type="caution">
    <text evidence="3">The sequence shown here is derived from an EMBL/GenBank/DDBJ whole genome shotgun (WGS) entry which is preliminary data.</text>
</comment>
<evidence type="ECO:0000256" key="2">
    <source>
        <dbReference type="RuleBase" id="RU004508"/>
    </source>
</evidence>
<dbReference type="InterPro" id="IPR015421">
    <property type="entry name" value="PyrdxlP-dep_Trfase_major"/>
</dbReference>